<evidence type="ECO:0000256" key="1">
    <source>
        <dbReference type="ARBA" id="ARBA00022723"/>
    </source>
</evidence>
<dbReference type="OrthoDB" id="10262564at2759"/>
<dbReference type="GO" id="GO:0005737">
    <property type="term" value="C:cytoplasm"/>
    <property type="evidence" value="ECO:0007669"/>
    <property type="project" value="TreeGrafter"/>
</dbReference>
<dbReference type="CDD" id="cd19677">
    <property type="entry name" value="UBR-box_UBR7"/>
    <property type="match status" value="1"/>
</dbReference>
<feature type="compositionally biased region" description="Basic and acidic residues" evidence="5">
    <location>
        <begin position="50"/>
        <end position="63"/>
    </location>
</feature>
<comment type="caution">
    <text evidence="7">The sequence shown here is derived from an EMBL/GenBank/DDBJ whole genome shotgun (WGS) entry which is preliminary data.</text>
</comment>
<dbReference type="PANTHER" id="PTHR13513:SF9">
    <property type="entry name" value="E3 UBIQUITIN-PROTEIN LIGASE UBR7-RELATED"/>
    <property type="match status" value="1"/>
</dbReference>
<evidence type="ECO:0000313" key="7">
    <source>
        <dbReference type="EMBL" id="TNV74377.1"/>
    </source>
</evidence>
<proteinExistence type="predicted"/>
<dbReference type="InterPro" id="IPR011011">
    <property type="entry name" value="Znf_FYVE_PHD"/>
</dbReference>
<dbReference type="InterPro" id="IPR013083">
    <property type="entry name" value="Znf_RING/FYVE/PHD"/>
</dbReference>
<feature type="compositionally biased region" description="Low complexity" evidence="5">
    <location>
        <begin position="8"/>
        <end position="27"/>
    </location>
</feature>
<dbReference type="Gene3D" id="3.30.40.10">
    <property type="entry name" value="Zinc/RING finger domain, C3HC4 (zinc finger)"/>
    <property type="match status" value="1"/>
</dbReference>
<keyword evidence="8" id="KW-1185">Reference proteome</keyword>
<dbReference type="AlphaFoldDB" id="A0A8J8NFM3"/>
<dbReference type="Pfam" id="PF02207">
    <property type="entry name" value="zf-UBR"/>
    <property type="match status" value="1"/>
</dbReference>
<feature type="domain" description="UBR-type" evidence="6">
    <location>
        <begin position="109"/>
        <end position="204"/>
    </location>
</feature>
<feature type="region of interest" description="Disordered" evidence="5">
    <location>
        <begin position="386"/>
        <end position="410"/>
    </location>
</feature>
<dbReference type="EMBL" id="RRYP01017066">
    <property type="protein sequence ID" value="TNV74377.1"/>
    <property type="molecule type" value="Genomic_DNA"/>
</dbReference>
<keyword evidence="3" id="KW-0862">Zinc</keyword>
<feature type="region of interest" description="Disordered" evidence="5">
    <location>
        <begin position="1"/>
        <end position="82"/>
    </location>
</feature>
<dbReference type="GO" id="GO:0061630">
    <property type="term" value="F:ubiquitin protein ligase activity"/>
    <property type="evidence" value="ECO:0007669"/>
    <property type="project" value="InterPro"/>
</dbReference>
<evidence type="ECO:0000256" key="5">
    <source>
        <dbReference type="SAM" id="MobiDB-lite"/>
    </source>
</evidence>
<feature type="zinc finger region" description="UBR-type" evidence="4">
    <location>
        <begin position="109"/>
        <end position="204"/>
    </location>
</feature>
<sequence length="491" mass="57257">MEPQSTHPENSQQEQPSSQQALQQNLSVLPQSEEGVKNSQADPKFQSPEKSAKVSERGDKSAIEESGTSAAVEETPNRESDEMTLSEYVKNFEAEEKLEEQLMQNKLLDKCRYQEGYIYQQVYACITCYQEQLYSLPDDQRKIIEAGLPNNGELVKFVKPHGFCIGCMVHCHEGHDVIELYSKLEFRCDCGNGRMPQACKLFNDKEDYENEANVYNHNYFDCYCYCKKPHSSEYVDQYMIQCYQCEDWFHNQHLTPIIQKEIEEEYFLLCKDCVGQHFGEILPAYQAYFHQDSKDHMLVNPEDESRLKRKKLDEVIDTDKKINCQEKIESQENLNFQPFDVLLSESFLKSRCACERCSKAFSKIERLIKAIQGMSKDEKRLQANLDGKLDDEEEKKEDAQQTSPRSAQPFVQKLTSDQYLNEVFLRTVRQQQISHEGQIHIAQNMAKFKEQFVSFLKRFENQDKKVTVKDVEEFKRGLEQIRESENSGGFD</sequence>
<dbReference type="InterPro" id="IPR003126">
    <property type="entry name" value="Znf_UBR"/>
</dbReference>
<evidence type="ECO:0000256" key="3">
    <source>
        <dbReference type="ARBA" id="ARBA00022833"/>
    </source>
</evidence>
<dbReference type="InterPro" id="IPR047506">
    <property type="entry name" value="UBR7-like_UBR-box"/>
</dbReference>
<accession>A0A8J8NFM3</accession>
<dbReference type="SUPFAM" id="SSF57903">
    <property type="entry name" value="FYVE/PHD zinc finger"/>
    <property type="match status" value="1"/>
</dbReference>
<evidence type="ECO:0000259" key="6">
    <source>
        <dbReference type="PROSITE" id="PS51157"/>
    </source>
</evidence>
<keyword evidence="2" id="KW-0863">Zinc-finger</keyword>
<gene>
    <name evidence="7" type="ORF">FGO68_gene5425</name>
</gene>
<dbReference type="GO" id="GO:0008270">
    <property type="term" value="F:zinc ion binding"/>
    <property type="evidence" value="ECO:0007669"/>
    <property type="project" value="UniProtKB-KW"/>
</dbReference>
<dbReference type="PANTHER" id="PTHR13513">
    <property type="entry name" value="E3 UBIQUITIN-PROTEIN LIGASE UBR7"/>
    <property type="match status" value="1"/>
</dbReference>
<reference evidence="7" key="1">
    <citation type="submission" date="2019-06" db="EMBL/GenBank/DDBJ databases">
        <authorList>
            <person name="Zheng W."/>
        </authorList>
    </citation>
    <scope>NUCLEOTIDE SEQUENCE</scope>
    <source>
        <strain evidence="7">QDHG01</strain>
    </source>
</reference>
<evidence type="ECO:0000256" key="2">
    <source>
        <dbReference type="ARBA" id="ARBA00022771"/>
    </source>
</evidence>
<protein>
    <recommendedName>
        <fullName evidence="6">UBR-type domain-containing protein</fullName>
    </recommendedName>
</protein>
<dbReference type="Proteomes" id="UP000785679">
    <property type="component" value="Unassembled WGS sequence"/>
</dbReference>
<evidence type="ECO:0000256" key="4">
    <source>
        <dbReference type="PROSITE-ProRule" id="PRU00508"/>
    </source>
</evidence>
<dbReference type="PROSITE" id="PS51157">
    <property type="entry name" value="ZF_UBR"/>
    <property type="match status" value="1"/>
</dbReference>
<keyword evidence="1" id="KW-0479">Metal-binding</keyword>
<dbReference type="InterPro" id="IPR040204">
    <property type="entry name" value="UBR7"/>
</dbReference>
<name>A0A8J8NFM3_HALGN</name>
<evidence type="ECO:0000313" key="8">
    <source>
        <dbReference type="Proteomes" id="UP000785679"/>
    </source>
</evidence>
<organism evidence="7 8">
    <name type="scientific">Halteria grandinella</name>
    <dbReference type="NCBI Taxonomy" id="5974"/>
    <lineage>
        <taxon>Eukaryota</taxon>
        <taxon>Sar</taxon>
        <taxon>Alveolata</taxon>
        <taxon>Ciliophora</taxon>
        <taxon>Intramacronucleata</taxon>
        <taxon>Spirotrichea</taxon>
        <taxon>Stichotrichia</taxon>
        <taxon>Sporadotrichida</taxon>
        <taxon>Halteriidae</taxon>
        <taxon>Halteria</taxon>
    </lineage>
</organism>